<dbReference type="RefSeq" id="WP_066149525.1">
    <property type="nucleotide sequence ID" value="NZ_CP020814.1"/>
</dbReference>
<proteinExistence type="predicted"/>
<dbReference type="AlphaFoldDB" id="A0A1X9MBD7"/>
<sequence length="95" mass="11471">MENEDLKLSYSTCQFFYNGCTLKPSFKSAVCRTFICMTIEESLSETKQDELQYWNRVFQKEEKDFQAFHVKELQKRNINLLDNPHKLIKYFQEDV</sequence>
<dbReference type="EMBL" id="CP020814">
    <property type="protein sequence ID" value="ARK30736.1"/>
    <property type="molecule type" value="Genomic_DNA"/>
</dbReference>
<dbReference type="KEGG" id="bkw:BkAM31D_13345"/>
<organism evidence="1 2">
    <name type="scientific">Halalkalibacter krulwichiae</name>
    <dbReference type="NCBI Taxonomy" id="199441"/>
    <lineage>
        <taxon>Bacteria</taxon>
        <taxon>Bacillati</taxon>
        <taxon>Bacillota</taxon>
        <taxon>Bacilli</taxon>
        <taxon>Bacillales</taxon>
        <taxon>Bacillaceae</taxon>
        <taxon>Halalkalibacter</taxon>
    </lineage>
</organism>
<gene>
    <name evidence="1" type="ORF">BkAM31D_13345</name>
</gene>
<accession>A0A1X9MBD7</accession>
<name>A0A1X9MBD7_9BACI</name>
<dbReference type="Proteomes" id="UP000193006">
    <property type="component" value="Chromosome"/>
</dbReference>
<protein>
    <submittedName>
        <fullName evidence="1">Uncharacterized protein</fullName>
    </submittedName>
</protein>
<evidence type="ECO:0000313" key="1">
    <source>
        <dbReference type="EMBL" id="ARK30736.1"/>
    </source>
</evidence>
<reference evidence="1 2" key="1">
    <citation type="submission" date="2017-04" db="EMBL/GenBank/DDBJ databases">
        <title>Bacillus krulwichiae AM31D Genome sequencing and assembly.</title>
        <authorList>
            <person name="Krulwich T.A."/>
            <person name="Anastor L."/>
            <person name="Ehrlich R."/>
            <person name="Ehrlich G.D."/>
            <person name="Janto B."/>
        </authorList>
    </citation>
    <scope>NUCLEOTIDE SEQUENCE [LARGE SCALE GENOMIC DNA]</scope>
    <source>
        <strain evidence="1 2">AM31D</strain>
    </source>
</reference>
<keyword evidence="2" id="KW-1185">Reference proteome</keyword>
<evidence type="ECO:0000313" key="2">
    <source>
        <dbReference type="Proteomes" id="UP000193006"/>
    </source>
</evidence>